<organism evidence="2 3">
    <name type="scientific">Penicillium vulpinum</name>
    <dbReference type="NCBI Taxonomy" id="29845"/>
    <lineage>
        <taxon>Eukaryota</taxon>
        <taxon>Fungi</taxon>
        <taxon>Dikarya</taxon>
        <taxon>Ascomycota</taxon>
        <taxon>Pezizomycotina</taxon>
        <taxon>Eurotiomycetes</taxon>
        <taxon>Eurotiomycetidae</taxon>
        <taxon>Eurotiales</taxon>
        <taxon>Aspergillaceae</taxon>
        <taxon>Penicillium</taxon>
    </lineage>
</organism>
<feature type="compositionally biased region" description="Low complexity" evidence="1">
    <location>
        <begin position="65"/>
        <end position="83"/>
    </location>
</feature>
<protein>
    <submittedName>
        <fullName evidence="2">Uncharacterized protein</fullName>
    </submittedName>
</protein>
<proteinExistence type="predicted"/>
<dbReference type="EMBL" id="MDYP01000149">
    <property type="protein sequence ID" value="OQD94295.1"/>
    <property type="molecule type" value="Genomic_DNA"/>
</dbReference>
<dbReference type="AlphaFoldDB" id="A0A1V6QYN0"/>
<feature type="compositionally biased region" description="Basic and acidic residues" evidence="1">
    <location>
        <begin position="149"/>
        <end position="171"/>
    </location>
</feature>
<reference evidence="3" key="1">
    <citation type="journal article" date="2017" name="Nat. Microbiol.">
        <title>Global analysis of biosynthetic gene clusters reveals vast potential of secondary metabolite production in Penicillium species.</title>
        <authorList>
            <person name="Nielsen J.C."/>
            <person name="Grijseels S."/>
            <person name="Prigent S."/>
            <person name="Ji B."/>
            <person name="Dainat J."/>
            <person name="Nielsen K.F."/>
            <person name="Frisvad J.C."/>
            <person name="Workman M."/>
            <person name="Nielsen J."/>
        </authorList>
    </citation>
    <scope>NUCLEOTIDE SEQUENCE [LARGE SCALE GENOMIC DNA]</scope>
    <source>
        <strain evidence="3">IBT 29486</strain>
    </source>
</reference>
<evidence type="ECO:0000313" key="2">
    <source>
        <dbReference type="EMBL" id="OQD94295.1"/>
    </source>
</evidence>
<dbReference type="OrthoDB" id="5420368at2759"/>
<feature type="region of interest" description="Disordered" evidence="1">
    <location>
        <begin position="56"/>
        <end position="171"/>
    </location>
</feature>
<dbReference type="Proteomes" id="UP000191518">
    <property type="component" value="Unassembled WGS sequence"/>
</dbReference>
<gene>
    <name evidence="2" type="ORF">PENVUL_c150G04040</name>
</gene>
<name>A0A1V6QYN0_9EURO</name>
<evidence type="ECO:0000313" key="3">
    <source>
        <dbReference type="Proteomes" id="UP000191518"/>
    </source>
</evidence>
<evidence type="ECO:0000256" key="1">
    <source>
        <dbReference type="SAM" id="MobiDB-lite"/>
    </source>
</evidence>
<sequence>MPQVKWDSVADQTLLTTILETHQLRVDAAKVAEAWPAQDGKPKPTPRAIKERLARIKENNRLRSSSHSVSATASGTSSPVTPKKPTPRKKTEEASTFAGPSRKSKRTARAATAQHGQAKFKKGEDVPSEDEALAASPINKSMDLGLFDPKVKEEPLDSDNGKDVDWTEKNN</sequence>
<comment type="caution">
    <text evidence="2">The sequence shown here is derived from an EMBL/GenBank/DDBJ whole genome shotgun (WGS) entry which is preliminary data.</text>
</comment>
<keyword evidence="3" id="KW-1185">Reference proteome</keyword>
<dbReference type="STRING" id="29845.A0A1V6QYN0"/>
<accession>A0A1V6QYN0</accession>